<dbReference type="RefSeq" id="WP_311688565.1">
    <property type="nucleotide sequence ID" value="NZ_JAVRHL010000001.1"/>
</dbReference>
<feature type="region of interest" description="Disordered" evidence="1">
    <location>
        <begin position="274"/>
        <end position="293"/>
    </location>
</feature>
<feature type="compositionally biased region" description="Basic and acidic residues" evidence="1">
    <location>
        <begin position="281"/>
        <end position="293"/>
    </location>
</feature>
<evidence type="ECO:0008006" key="5">
    <source>
        <dbReference type="Google" id="ProtNLM"/>
    </source>
</evidence>
<reference evidence="3 4" key="1">
    <citation type="submission" date="2023-09" db="EMBL/GenBank/DDBJ databases">
        <authorList>
            <person name="Rey-Velasco X."/>
        </authorList>
    </citation>
    <scope>NUCLEOTIDE SEQUENCE [LARGE SCALE GENOMIC DNA]</scope>
    <source>
        <strain evidence="3 4">F158</strain>
    </source>
</reference>
<evidence type="ECO:0000256" key="1">
    <source>
        <dbReference type="SAM" id="MobiDB-lite"/>
    </source>
</evidence>
<evidence type="ECO:0000313" key="4">
    <source>
        <dbReference type="Proteomes" id="UP001265259"/>
    </source>
</evidence>
<protein>
    <recommendedName>
        <fullName evidence="5">Histidine kinase</fullName>
    </recommendedName>
</protein>
<sequence length="306" mass="31150">MSSRVVGGRLRRTMFAIAGLAGLSALALAVLAVLNVPVPQKVAPWLAAGMAPREVVQVDLSAPVPLPGGRTALLLLPPDDTAADAAVGALLFDEPVMDAALGQLLGGIRATGPRGPVVQRPMGRLVPAPSELAAAAGPHVIARAILPGGFPVWTRLAGTAFGIAGLMMLVGLIARPGRTTAVEEEIPVERIAPYVPQMAAGTDGAGLVRAMLEPKSGAAGLAAAPAAAHPRTAAASEVMAEAACLAKSGATTPRTGPFEPQPCRKVDGAFLSSARLAPAEPEPKLSRRASAKLDKDPFVQRLARMT</sequence>
<keyword evidence="4" id="KW-1185">Reference proteome</keyword>
<gene>
    <name evidence="3" type="ORF">RM543_00405</name>
</gene>
<dbReference type="Proteomes" id="UP001265259">
    <property type="component" value="Unassembled WGS sequence"/>
</dbReference>
<organism evidence="3 4">
    <name type="scientific">Tropicimonas omnivorans</name>
    <dbReference type="NCBI Taxonomy" id="3075590"/>
    <lineage>
        <taxon>Bacteria</taxon>
        <taxon>Pseudomonadati</taxon>
        <taxon>Pseudomonadota</taxon>
        <taxon>Alphaproteobacteria</taxon>
        <taxon>Rhodobacterales</taxon>
        <taxon>Roseobacteraceae</taxon>
        <taxon>Tropicimonas</taxon>
    </lineage>
</organism>
<evidence type="ECO:0000313" key="3">
    <source>
        <dbReference type="EMBL" id="MDT0681128.1"/>
    </source>
</evidence>
<accession>A0ABU3DBP3</accession>
<dbReference type="EMBL" id="JAVRHL010000001">
    <property type="protein sequence ID" value="MDT0681128.1"/>
    <property type="molecule type" value="Genomic_DNA"/>
</dbReference>
<feature type="transmembrane region" description="Helical" evidence="2">
    <location>
        <begin position="156"/>
        <end position="174"/>
    </location>
</feature>
<keyword evidence="2" id="KW-0472">Membrane</keyword>
<evidence type="ECO:0000256" key="2">
    <source>
        <dbReference type="SAM" id="Phobius"/>
    </source>
</evidence>
<comment type="caution">
    <text evidence="3">The sequence shown here is derived from an EMBL/GenBank/DDBJ whole genome shotgun (WGS) entry which is preliminary data.</text>
</comment>
<proteinExistence type="predicted"/>
<keyword evidence="2" id="KW-1133">Transmembrane helix</keyword>
<keyword evidence="2" id="KW-0812">Transmembrane</keyword>
<name>A0ABU3DBP3_9RHOB</name>